<organism evidence="1">
    <name type="scientific">Streptomyces sp. CS</name>
    <dbReference type="NCBI Taxonomy" id="876169"/>
    <lineage>
        <taxon>Bacteria</taxon>
        <taxon>Bacillati</taxon>
        <taxon>Actinomycetota</taxon>
        <taxon>Actinomycetes</taxon>
        <taxon>Kitasatosporales</taxon>
        <taxon>Streptomycetaceae</taxon>
        <taxon>Streptomyces</taxon>
    </lineage>
</organism>
<sequence>MPSLRAAHKSLLFRSLDLASLKWSGLLIVRVRSEPWKFQVDPSFSSHPGGLLVSTRYKPAGTAISRSHSLIRLDCAVKENAAQARYGSAAGIRRRTR</sequence>
<name>F8QPF4_9ACTN</name>
<reference evidence="1" key="2">
    <citation type="journal article" date="2011" name="Mol. Biosyst.">
        <title>Cloning and functional analysis of the naphthomycin biosynthetic gene cluster in Streptomyces sp. CS.</title>
        <authorList>
            <person name="Wu Y."/>
            <person name="Kang Q."/>
            <person name="Shen Y."/>
            <person name="Su W."/>
            <person name="Bai L."/>
        </authorList>
    </citation>
    <scope>NUCLEOTIDE SEQUENCE</scope>
    <source>
        <strain evidence="1">CS</strain>
    </source>
</reference>
<dbReference type="AlphaFoldDB" id="F8QPF4"/>
<accession>F8QPF4</accession>
<reference evidence="1" key="1">
    <citation type="submission" date="2009-08" db="EMBL/GenBank/DDBJ databases">
        <authorList>
            <person name="Wu Y.Y."/>
            <person name="Kang Q.J."/>
            <person name="Shen Y.M."/>
            <person name="Bai L.Q."/>
            <person name="Deng Z.X."/>
        </authorList>
    </citation>
    <scope>NUCLEOTIDE SEQUENCE</scope>
    <source>
        <strain evidence="1">CS</strain>
    </source>
</reference>
<protein>
    <submittedName>
        <fullName evidence="1">Protoporphyrinogen oxidase</fullName>
    </submittedName>
</protein>
<evidence type="ECO:0000313" key="1">
    <source>
        <dbReference type="EMBL" id="ADM46352.1"/>
    </source>
</evidence>
<proteinExistence type="predicted"/>
<dbReference type="EMBL" id="GQ452266">
    <property type="protein sequence ID" value="ADM46352.1"/>
    <property type="molecule type" value="Genomic_DNA"/>
</dbReference>